<keyword evidence="3" id="KW-1185">Reference proteome</keyword>
<name>A0AAV3QRK7_LITER</name>
<evidence type="ECO:0000313" key="2">
    <source>
        <dbReference type="EMBL" id="GAA0166170.1"/>
    </source>
</evidence>
<dbReference type="EMBL" id="BAABME010005631">
    <property type="protein sequence ID" value="GAA0166170.1"/>
    <property type="molecule type" value="Genomic_DNA"/>
</dbReference>
<organism evidence="2 3">
    <name type="scientific">Lithospermum erythrorhizon</name>
    <name type="common">Purple gromwell</name>
    <name type="synonym">Lithospermum officinale var. erythrorhizon</name>
    <dbReference type="NCBI Taxonomy" id="34254"/>
    <lineage>
        <taxon>Eukaryota</taxon>
        <taxon>Viridiplantae</taxon>
        <taxon>Streptophyta</taxon>
        <taxon>Embryophyta</taxon>
        <taxon>Tracheophyta</taxon>
        <taxon>Spermatophyta</taxon>
        <taxon>Magnoliopsida</taxon>
        <taxon>eudicotyledons</taxon>
        <taxon>Gunneridae</taxon>
        <taxon>Pentapetalae</taxon>
        <taxon>asterids</taxon>
        <taxon>lamiids</taxon>
        <taxon>Boraginales</taxon>
        <taxon>Boraginaceae</taxon>
        <taxon>Boraginoideae</taxon>
        <taxon>Lithospermeae</taxon>
        <taxon>Lithospermum</taxon>
    </lineage>
</organism>
<reference evidence="2 3" key="1">
    <citation type="submission" date="2024-01" db="EMBL/GenBank/DDBJ databases">
        <title>The complete chloroplast genome sequence of Lithospermum erythrorhizon: insights into the phylogenetic relationship among Boraginaceae species and the maternal lineages of purple gromwells.</title>
        <authorList>
            <person name="Okada T."/>
            <person name="Watanabe K."/>
        </authorList>
    </citation>
    <scope>NUCLEOTIDE SEQUENCE [LARGE SCALE GENOMIC DNA]</scope>
</reference>
<dbReference type="AlphaFoldDB" id="A0AAV3QRK7"/>
<accession>A0AAV3QRK7</accession>
<evidence type="ECO:0000256" key="1">
    <source>
        <dbReference type="SAM" id="MobiDB-lite"/>
    </source>
</evidence>
<proteinExistence type="predicted"/>
<dbReference type="Proteomes" id="UP001454036">
    <property type="component" value="Unassembled WGS sequence"/>
</dbReference>
<evidence type="ECO:0000313" key="3">
    <source>
        <dbReference type="Proteomes" id="UP001454036"/>
    </source>
</evidence>
<protein>
    <submittedName>
        <fullName evidence="2">Uncharacterized protein</fullName>
    </submittedName>
</protein>
<gene>
    <name evidence="2" type="ORF">LIER_21390</name>
</gene>
<sequence length="105" mass="11965">MVIKSREAADHEANLQESFDNLRRSWKRTYSLPSCWRDQLLRTPYNSTWRFRSQHIAVSSSGRRTRFKEAEAILLGASSGGSDSTADIGEPQPVQTDSQMGYRVE</sequence>
<feature type="region of interest" description="Disordered" evidence="1">
    <location>
        <begin position="77"/>
        <end position="105"/>
    </location>
</feature>
<comment type="caution">
    <text evidence="2">The sequence shown here is derived from an EMBL/GenBank/DDBJ whole genome shotgun (WGS) entry which is preliminary data.</text>
</comment>
<feature type="compositionally biased region" description="Low complexity" evidence="1">
    <location>
        <begin position="77"/>
        <end position="89"/>
    </location>
</feature>